<keyword evidence="5" id="KW-0547">Nucleotide-binding</keyword>
<proteinExistence type="inferred from homology"/>
<dbReference type="FunFam" id="3.40.50.300:FF:000589">
    <property type="entry name" value="ABC transporter, ATP-binding subunit"/>
    <property type="match status" value="1"/>
</dbReference>
<keyword evidence="3" id="KW-0813">Transport</keyword>
<keyword evidence="4" id="KW-1003">Cell membrane</keyword>
<dbReference type="PANTHER" id="PTHR42711">
    <property type="entry name" value="ABC TRANSPORTER ATP-BINDING PROTEIN"/>
    <property type="match status" value="1"/>
</dbReference>
<dbReference type="EMBL" id="BONQ01000183">
    <property type="protein sequence ID" value="GIG52592.1"/>
    <property type="molecule type" value="Genomic_DNA"/>
</dbReference>
<evidence type="ECO:0000256" key="5">
    <source>
        <dbReference type="ARBA" id="ARBA00022741"/>
    </source>
</evidence>
<evidence type="ECO:0000313" key="12">
    <source>
        <dbReference type="Proteomes" id="UP000660611"/>
    </source>
</evidence>
<dbReference type="PANTHER" id="PTHR42711:SF5">
    <property type="entry name" value="ABC TRANSPORTER ATP-BINDING PROTEIN NATA"/>
    <property type="match status" value="1"/>
</dbReference>
<evidence type="ECO:0000259" key="10">
    <source>
        <dbReference type="PROSITE" id="PS50893"/>
    </source>
</evidence>
<comment type="caution">
    <text evidence="11">The sequence shown here is derived from an EMBL/GenBank/DDBJ whole genome shotgun (WGS) entry which is preliminary data.</text>
</comment>
<dbReference type="InterPro" id="IPR027417">
    <property type="entry name" value="P-loop_NTPase"/>
</dbReference>
<name>A0A919PZN6_9ACTN</name>
<evidence type="ECO:0000256" key="1">
    <source>
        <dbReference type="ARBA" id="ARBA00004202"/>
    </source>
</evidence>
<dbReference type="PROSITE" id="PS50893">
    <property type="entry name" value="ABC_TRANSPORTER_2"/>
    <property type="match status" value="1"/>
</dbReference>
<evidence type="ECO:0000256" key="3">
    <source>
        <dbReference type="ARBA" id="ARBA00022448"/>
    </source>
</evidence>
<dbReference type="InterPro" id="IPR003593">
    <property type="entry name" value="AAA+_ATPase"/>
</dbReference>
<evidence type="ECO:0000256" key="7">
    <source>
        <dbReference type="ARBA" id="ARBA00022967"/>
    </source>
</evidence>
<evidence type="ECO:0000313" key="11">
    <source>
        <dbReference type="EMBL" id="GIG52592.1"/>
    </source>
</evidence>
<organism evidence="11 12">
    <name type="scientific">Dactylosporangium siamense</name>
    <dbReference type="NCBI Taxonomy" id="685454"/>
    <lineage>
        <taxon>Bacteria</taxon>
        <taxon>Bacillati</taxon>
        <taxon>Actinomycetota</taxon>
        <taxon>Actinomycetes</taxon>
        <taxon>Micromonosporales</taxon>
        <taxon>Micromonosporaceae</taxon>
        <taxon>Dactylosporangium</taxon>
    </lineage>
</organism>
<dbReference type="InterPro" id="IPR050763">
    <property type="entry name" value="ABC_transporter_ATP-binding"/>
</dbReference>
<dbReference type="RefSeq" id="WP_203854181.1">
    <property type="nucleotide sequence ID" value="NZ_BAAAVW010000025.1"/>
</dbReference>
<protein>
    <submittedName>
        <fullName evidence="11">ABC transporter</fullName>
    </submittedName>
</protein>
<keyword evidence="12" id="KW-1185">Reference proteome</keyword>
<gene>
    <name evidence="11" type="ORF">Dsi01nite_106330</name>
</gene>
<evidence type="ECO:0000256" key="6">
    <source>
        <dbReference type="ARBA" id="ARBA00022840"/>
    </source>
</evidence>
<evidence type="ECO:0000256" key="2">
    <source>
        <dbReference type="ARBA" id="ARBA00005417"/>
    </source>
</evidence>
<keyword evidence="8" id="KW-0472">Membrane</keyword>
<dbReference type="GO" id="GO:0016887">
    <property type="term" value="F:ATP hydrolysis activity"/>
    <property type="evidence" value="ECO:0007669"/>
    <property type="project" value="InterPro"/>
</dbReference>
<dbReference type="Pfam" id="PF00005">
    <property type="entry name" value="ABC_tran"/>
    <property type="match status" value="1"/>
</dbReference>
<dbReference type="GO" id="GO:0046677">
    <property type="term" value="P:response to antibiotic"/>
    <property type="evidence" value="ECO:0007669"/>
    <property type="project" value="UniProtKB-KW"/>
</dbReference>
<dbReference type="SUPFAM" id="SSF52540">
    <property type="entry name" value="P-loop containing nucleoside triphosphate hydrolases"/>
    <property type="match status" value="1"/>
</dbReference>
<evidence type="ECO:0000256" key="8">
    <source>
        <dbReference type="ARBA" id="ARBA00023136"/>
    </source>
</evidence>
<dbReference type="Gene3D" id="3.40.50.300">
    <property type="entry name" value="P-loop containing nucleotide triphosphate hydrolases"/>
    <property type="match status" value="1"/>
</dbReference>
<accession>A0A919PZN6</accession>
<dbReference type="SMART" id="SM00382">
    <property type="entry name" value="AAA"/>
    <property type="match status" value="1"/>
</dbReference>
<dbReference type="GO" id="GO:0005524">
    <property type="term" value="F:ATP binding"/>
    <property type="evidence" value="ECO:0007669"/>
    <property type="project" value="UniProtKB-KW"/>
</dbReference>
<evidence type="ECO:0000256" key="4">
    <source>
        <dbReference type="ARBA" id="ARBA00022475"/>
    </source>
</evidence>
<comment type="subcellular location">
    <subcellularLocation>
        <location evidence="1">Cell membrane</location>
        <topology evidence="1">Peripheral membrane protein</topology>
    </subcellularLocation>
</comment>
<dbReference type="GO" id="GO:0005886">
    <property type="term" value="C:plasma membrane"/>
    <property type="evidence" value="ECO:0007669"/>
    <property type="project" value="UniProtKB-SubCell"/>
</dbReference>
<comment type="similarity">
    <text evidence="2">Belongs to the ABC transporter superfamily.</text>
</comment>
<keyword evidence="7" id="KW-1278">Translocase</keyword>
<feature type="domain" description="ABC transporter" evidence="10">
    <location>
        <begin position="12"/>
        <end position="237"/>
    </location>
</feature>
<keyword evidence="6" id="KW-0067">ATP-binding</keyword>
<dbReference type="InterPro" id="IPR017871">
    <property type="entry name" value="ABC_transporter-like_CS"/>
</dbReference>
<dbReference type="InterPro" id="IPR003439">
    <property type="entry name" value="ABC_transporter-like_ATP-bd"/>
</dbReference>
<evidence type="ECO:0000256" key="9">
    <source>
        <dbReference type="ARBA" id="ARBA00023251"/>
    </source>
</evidence>
<keyword evidence="9" id="KW-0046">Antibiotic resistance</keyword>
<dbReference type="Proteomes" id="UP000660611">
    <property type="component" value="Unassembled WGS sequence"/>
</dbReference>
<dbReference type="PROSITE" id="PS00211">
    <property type="entry name" value="ABC_TRANSPORTER_1"/>
    <property type="match status" value="1"/>
</dbReference>
<sequence>MRPLGDDTGPAIEVRGLRKLYGQTVALHDIDFEVSKGEIFAVLGPNGAGKTTTVEILEGFRPREGGTVKVLGEDPFRADEEWRARIGVVLQTTGEFEDLNVREVVRHFARYYPDAQDPDELIERVGLAEKRNARASKLSGGQQRRLDVALGIIGRPEVLFLDEPTTGFDPSSRRDFWQLIRDLATSGTTIVLTTHYLEEAEQLADRVAVIVGGRILDIGVPQTLGGRDTEATVVSWMGPDGLESVHTTAPTKFAADLHARLGGEAPGLTVHRPSLEDVYLQMIGADTAATAALASAAGVTTEDS</sequence>
<dbReference type="AlphaFoldDB" id="A0A919PZN6"/>
<dbReference type="CDD" id="cd03230">
    <property type="entry name" value="ABC_DR_subfamily_A"/>
    <property type="match status" value="1"/>
</dbReference>
<reference evidence="11" key="1">
    <citation type="submission" date="2021-01" db="EMBL/GenBank/DDBJ databases">
        <title>Whole genome shotgun sequence of Dactylosporangium siamense NBRC 106093.</title>
        <authorList>
            <person name="Komaki H."/>
            <person name="Tamura T."/>
        </authorList>
    </citation>
    <scope>NUCLEOTIDE SEQUENCE</scope>
    <source>
        <strain evidence="11">NBRC 106093</strain>
    </source>
</reference>